<comment type="caution">
    <text evidence="2">The sequence shown here is derived from an EMBL/GenBank/DDBJ whole genome shotgun (WGS) entry which is preliminary data.</text>
</comment>
<evidence type="ECO:0000313" key="3">
    <source>
        <dbReference type="Proteomes" id="UP001165092"/>
    </source>
</evidence>
<evidence type="ECO:0000313" key="2">
    <source>
        <dbReference type="EMBL" id="GLU45711.1"/>
    </source>
</evidence>
<keyword evidence="3" id="KW-1185">Reference proteome</keyword>
<dbReference type="InterPro" id="IPR036890">
    <property type="entry name" value="HATPase_C_sf"/>
</dbReference>
<gene>
    <name evidence="2" type="ORF">Nans01_00620</name>
</gene>
<evidence type="ECO:0000256" key="1">
    <source>
        <dbReference type="SAM" id="MobiDB-lite"/>
    </source>
</evidence>
<accession>A0A9W6P246</accession>
<sequence length="129" mass="13612">MERIITVEASPSAPRMVRSAIRDALAAHPSLDTAVLVSSELVASAVRVSHGEITIHVIGPDHVRIEVTDQRGTNPRTHDSLTEPGAPDPLGLVSLLASIGSHRQVNGDTTTWADIGLPPIPARSSQPHS</sequence>
<reference evidence="2" key="1">
    <citation type="submission" date="2023-02" db="EMBL/GenBank/DDBJ databases">
        <title>Nocardiopsis ansamitocini NBRC 112285.</title>
        <authorList>
            <person name="Ichikawa N."/>
            <person name="Sato H."/>
            <person name="Tonouchi N."/>
        </authorList>
    </citation>
    <scope>NUCLEOTIDE SEQUENCE</scope>
    <source>
        <strain evidence="2">NBRC 112285</strain>
    </source>
</reference>
<protein>
    <submittedName>
        <fullName evidence="2">Uncharacterized protein</fullName>
    </submittedName>
</protein>
<dbReference type="Gene3D" id="3.30.565.10">
    <property type="entry name" value="Histidine kinase-like ATPase, C-terminal domain"/>
    <property type="match status" value="1"/>
</dbReference>
<dbReference type="Proteomes" id="UP001165092">
    <property type="component" value="Unassembled WGS sequence"/>
</dbReference>
<dbReference type="AlphaFoldDB" id="A0A9W6P246"/>
<proteinExistence type="predicted"/>
<organism evidence="2 3">
    <name type="scientific">Nocardiopsis ansamitocini</name>
    <dbReference type="NCBI Taxonomy" id="1670832"/>
    <lineage>
        <taxon>Bacteria</taxon>
        <taxon>Bacillati</taxon>
        <taxon>Actinomycetota</taxon>
        <taxon>Actinomycetes</taxon>
        <taxon>Streptosporangiales</taxon>
        <taxon>Nocardiopsidaceae</taxon>
        <taxon>Nocardiopsis</taxon>
    </lineage>
</organism>
<dbReference type="RefSeq" id="WP_285756604.1">
    <property type="nucleotide sequence ID" value="NZ_BSQG01000001.1"/>
</dbReference>
<feature type="region of interest" description="Disordered" evidence="1">
    <location>
        <begin position="110"/>
        <end position="129"/>
    </location>
</feature>
<dbReference type="EMBL" id="BSQG01000001">
    <property type="protein sequence ID" value="GLU45711.1"/>
    <property type="molecule type" value="Genomic_DNA"/>
</dbReference>
<name>A0A9W6P246_9ACTN</name>